<feature type="transmembrane region" description="Helical" evidence="2">
    <location>
        <begin position="137"/>
        <end position="159"/>
    </location>
</feature>
<dbReference type="EMBL" id="JAWDJX010000116">
    <property type="protein sequence ID" value="KAK3046083.1"/>
    <property type="molecule type" value="Genomic_DNA"/>
</dbReference>
<keyword evidence="2" id="KW-0812">Transmembrane</keyword>
<dbReference type="PANTHER" id="PTHR38794">
    <property type="entry name" value="INTEGRAL MEMBRANE PROTEIN"/>
    <property type="match status" value="1"/>
</dbReference>
<organism evidence="4 5">
    <name type="scientific">Extremus antarcticus</name>
    <dbReference type="NCBI Taxonomy" id="702011"/>
    <lineage>
        <taxon>Eukaryota</taxon>
        <taxon>Fungi</taxon>
        <taxon>Dikarya</taxon>
        <taxon>Ascomycota</taxon>
        <taxon>Pezizomycotina</taxon>
        <taxon>Dothideomycetes</taxon>
        <taxon>Dothideomycetidae</taxon>
        <taxon>Mycosphaerellales</taxon>
        <taxon>Extremaceae</taxon>
        <taxon>Extremus</taxon>
    </lineage>
</organism>
<evidence type="ECO:0000256" key="1">
    <source>
        <dbReference type="SAM" id="MobiDB-lite"/>
    </source>
</evidence>
<evidence type="ECO:0000259" key="3">
    <source>
        <dbReference type="Pfam" id="PF20684"/>
    </source>
</evidence>
<keyword evidence="5" id="KW-1185">Reference proteome</keyword>
<proteinExistence type="predicted"/>
<name>A0AAJ0D4Z3_9PEZI</name>
<feature type="transmembrane region" description="Helical" evidence="2">
    <location>
        <begin position="104"/>
        <end position="125"/>
    </location>
</feature>
<feature type="transmembrane region" description="Helical" evidence="2">
    <location>
        <begin position="29"/>
        <end position="48"/>
    </location>
</feature>
<evidence type="ECO:0000313" key="5">
    <source>
        <dbReference type="Proteomes" id="UP001271007"/>
    </source>
</evidence>
<dbReference type="AlphaFoldDB" id="A0AAJ0D4Z3"/>
<keyword evidence="2" id="KW-0472">Membrane</keyword>
<dbReference type="Proteomes" id="UP001271007">
    <property type="component" value="Unassembled WGS sequence"/>
</dbReference>
<feature type="transmembrane region" description="Helical" evidence="2">
    <location>
        <begin position="60"/>
        <end position="81"/>
    </location>
</feature>
<feature type="transmembrane region" description="Helical" evidence="2">
    <location>
        <begin position="214"/>
        <end position="236"/>
    </location>
</feature>
<reference evidence="4" key="1">
    <citation type="submission" date="2023-04" db="EMBL/GenBank/DDBJ databases">
        <title>Black Yeasts Isolated from many extreme environments.</title>
        <authorList>
            <person name="Coleine C."/>
            <person name="Stajich J.E."/>
            <person name="Selbmann L."/>
        </authorList>
    </citation>
    <scope>NUCLEOTIDE SEQUENCE</scope>
    <source>
        <strain evidence="4">CCFEE 5312</strain>
    </source>
</reference>
<gene>
    <name evidence="4" type="ORF">LTR09_012398</name>
</gene>
<feature type="transmembrane region" description="Helical" evidence="2">
    <location>
        <begin position="248"/>
        <end position="273"/>
    </location>
</feature>
<comment type="caution">
    <text evidence="4">The sequence shown here is derived from an EMBL/GenBank/DDBJ whole genome shotgun (WGS) entry which is preliminary data.</text>
</comment>
<feature type="domain" description="Rhodopsin" evidence="3">
    <location>
        <begin position="44"/>
        <end position="278"/>
    </location>
</feature>
<feature type="region of interest" description="Disordered" evidence="1">
    <location>
        <begin position="308"/>
        <end position="360"/>
    </location>
</feature>
<keyword evidence="2" id="KW-1133">Transmembrane helix</keyword>
<sequence>MSSASPTSYPEGPRHAVITPDDHGAVLQIVAWFLMVAMILATFLRLIIRFTTAHIPGVDDVLLSAATLFGIGEITAISFGVNDGLGERSSRLNGAQIMNLQKDVYVSSLLYLLTLALAKASILLLISRLTIVKFHLLMVRIMSAVVLLWIVGSMFAVAFQCQLPHPWDYIGGKCIDTVVFWDVIGAVDILVDLGLIALPAWVVWDLQMAWERKLVVISAFAFRLLVIAAQIARLVFLRQLQGSSDLTYHAVGYSIATQCQTSLAVVVACIPVLKPFMDRATSGMMAISLEQRAGTYDISNGYAMHSLSKQQRAQHNNADMRSGAGVAEPSKHSFRPGRSDHHAVVSSSNPRITGDVQHDDWMDGGASDKFMIQKTVDWDVQYGDDQRQSADDPNETPHPDMVHTHTVV</sequence>
<dbReference type="InterPro" id="IPR049326">
    <property type="entry name" value="Rhodopsin_dom_fungi"/>
</dbReference>
<evidence type="ECO:0000256" key="2">
    <source>
        <dbReference type="SAM" id="Phobius"/>
    </source>
</evidence>
<feature type="compositionally biased region" description="Polar residues" evidence="1">
    <location>
        <begin position="308"/>
        <end position="319"/>
    </location>
</feature>
<feature type="region of interest" description="Disordered" evidence="1">
    <location>
        <begin position="384"/>
        <end position="408"/>
    </location>
</feature>
<protein>
    <recommendedName>
        <fullName evidence="3">Rhodopsin domain-containing protein</fullName>
    </recommendedName>
</protein>
<dbReference type="PANTHER" id="PTHR38794:SF3">
    <property type="entry name" value="INTEGRAL MEMBRANE PROTEIN"/>
    <property type="match status" value="1"/>
</dbReference>
<accession>A0AAJ0D4Z3</accession>
<feature type="transmembrane region" description="Helical" evidence="2">
    <location>
        <begin position="179"/>
        <end position="202"/>
    </location>
</feature>
<dbReference type="Pfam" id="PF20684">
    <property type="entry name" value="Fung_rhodopsin"/>
    <property type="match status" value="1"/>
</dbReference>
<evidence type="ECO:0000313" key="4">
    <source>
        <dbReference type="EMBL" id="KAK3046083.1"/>
    </source>
</evidence>